<feature type="region of interest" description="Disordered" evidence="1">
    <location>
        <begin position="67"/>
        <end position="95"/>
    </location>
</feature>
<dbReference type="AlphaFoldDB" id="A0A4Q1BNG5"/>
<dbReference type="VEuPathDB" id="FungiDB:TREMEDRAFT_30908"/>
<feature type="region of interest" description="Disordered" evidence="1">
    <location>
        <begin position="1"/>
        <end position="43"/>
    </location>
</feature>
<proteinExistence type="predicted"/>
<feature type="region of interest" description="Disordered" evidence="1">
    <location>
        <begin position="427"/>
        <end position="448"/>
    </location>
</feature>
<sequence length="668" mass="72268">MQAFRTLPILNRPSRPSSPVPAVTQISNTNATGINGEAKPRSRSLNKQMNEMVASLHIDNAEVNGTTAISPSLPLGRKPSPPSSRPATPALAAEAAAGGGGHMDAILLRLNETVNKALAGADSKAKRGIQRDAGWTVGRKVVKELPSPTSDPYVLRAIIRVANRSLSIYTNRLEMLLLPAITDPAFSQPLSLHVGTTQPLNPTQHFALSVAHTAWETCEAFKETLATGRWPKFVGDTLRPIMDKLDNTWGKVIPPLLQLLRKELIGGLNRPEGSSPPGSKPIGLSSVSIPSGVSLPEVKIVKELSSSGRNRLNKEPSQAGAPRQVPVPVCLQQFAHRIDPAHRLLEIIAGPCKLDGEGWVTGIVVPIIWKGLCVIADLTSNPNTPPSPGQVSKALNNLTSKEIPSVPAPSAVPISVTTKFTNTLSLIPSRSVSRPPSPPRSKSDPRSLAMMSFESLVRRLLGQLVPILPEPTSSDPIKPEERTVAREALREAIEAITSFRLVLSSIGSTAIVGQANGKQEGSNVILQSAIRVRDDKPGNEEEEKLDDALEDVPSVLLFKIFREITNFTLYSLPEEMKVEGMRIRHPCEVWGLTKQEFENKILISFSVADDWSGRVGQILKVEVERVRKILDGVMKEFSTGDVKEASRWVNVLGTVVQARTGIKVEGMP</sequence>
<evidence type="ECO:0000313" key="2">
    <source>
        <dbReference type="EMBL" id="RXK39399.1"/>
    </source>
</evidence>
<dbReference type="InParanoid" id="A0A4Q1BNG5"/>
<accession>A0A4Q1BNG5</accession>
<feature type="compositionally biased region" description="Polar residues" evidence="1">
    <location>
        <begin position="24"/>
        <end position="33"/>
    </location>
</feature>
<protein>
    <submittedName>
        <fullName evidence="2">Uncharacterized protein</fullName>
    </submittedName>
</protein>
<organism evidence="2 3">
    <name type="scientific">Tremella mesenterica</name>
    <name type="common">Jelly fungus</name>
    <dbReference type="NCBI Taxonomy" id="5217"/>
    <lineage>
        <taxon>Eukaryota</taxon>
        <taxon>Fungi</taxon>
        <taxon>Dikarya</taxon>
        <taxon>Basidiomycota</taxon>
        <taxon>Agaricomycotina</taxon>
        <taxon>Tremellomycetes</taxon>
        <taxon>Tremellales</taxon>
        <taxon>Tremellaceae</taxon>
        <taxon>Tremella</taxon>
    </lineage>
</organism>
<gene>
    <name evidence="2" type="ORF">M231_03352</name>
</gene>
<evidence type="ECO:0000256" key="1">
    <source>
        <dbReference type="SAM" id="MobiDB-lite"/>
    </source>
</evidence>
<dbReference type="Proteomes" id="UP000289152">
    <property type="component" value="Unassembled WGS sequence"/>
</dbReference>
<feature type="compositionally biased region" description="Low complexity" evidence="1">
    <location>
        <begin position="85"/>
        <end position="95"/>
    </location>
</feature>
<evidence type="ECO:0000313" key="3">
    <source>
        <dbReference type="Proteomes" id="UP000289152"/>
    </source>
</evidence>
<name>A0A4Q1BNG5_TREME</name>
<dbReference type="EMBL" id="SDIL01000032">
    <property type="protein sequence ID" value="RXK39399.1"/>
    <property type="molecule type" value="Genomic_DNA"/>
</dbReference>
<reference evidence="2 3" key="1">
    <citation type="submission" date="2016-06" db="EMBL/GenBank/DDBJ databases">
        <title>Evolution of pathogenesis and genome organization in the Tremellales.</title>
        <authorList>
            <person name="Cuomo C."/>
            <person name="Litvintseva A."/>
            <person name="Heitman J."/>
            <person name="Chen Y."/>
            <person name="Sun S."/>
            <person name="Springer D."/>
            <person name="Dromer F."/>
            <person name="Young S."/>
            <person name="Zeng Q."/>
            <person name="Chapman S."/>
            <person name="Gujja S."/>
            <person name="Saif S."/>
            <person name="Birren B."/>
        </authorList>
    </citation>
    <scope>NUCLEOTIDE SEQUENCE [LARGE SCALE GENOMIC DNA]</scope>
    <source>
        <strain evidence="2 3">ATCC 28783</strain>
    </source>
</reference>
<comment type="caution">
    <text evidence="2">The sequence shown here is derived from an EMBL/GenBank/DDBJ whole genome shotgun (WGS) entry which is preliminary data.</text>
</comment>
<dbReference type="OrthoDB" id="1734943at2759"/>
<keyword evidence="3" id="KW-1185">Reference proteome</keyword>